<dbReference type="GO" id="GO:0006355">
    <property type="term" value="P:regulation of DNA-templated transcription"/>
    <property type="evidence" value="ECO:0007669"/>
    <property type="project" value="InterPro"/>
</dbReference>
<dbReference type="GO" id="GO:0009725">
    <property type="term" value="P:response to hormone"/>
    <property type="evidence" value="ECO:0007669"/>
    <property type="project" value="InterPro"/>
</dbReference>
<organism evidence="1 2">
    <name type="scientific">Dioscorea zingiberensis</name>
    <dbReference type="NCBI Taxonomy" id="325984"/>
    <lineage>
        <taxon>Eukaryota</taxon>
        <taxon>Viridiplantae</taxon>
        <taxon>Streptophyta</taxon>
        <taxon>Embryophyta</taxon>
        <taxon>Tracheophyta</taxon>
        <taxon>Spermatophyta</taxon>
        <taxon>Magnoliopsida</taxon>
        <taxon>Liliopsida</taxon>
        <taxon>Dioscoreales</taxon>
        <taxon>Dioscoreaceae</taxon>
        <taxon>Dioscorea</taxon>
    </lineage>
</organism>
<dbReference type="PANTHER" id="PTHR31384">
    <property type="entry name" value="AUXIN RESPONSE FACTOR 4-RELATED"/>
    <property type="match status" value="1"/>
</dbReference>
<proteinExistence type="predicted"/>
<dbReference type="InterPro" id="IPR044835">
    <property type="entry name" value="ARF_plant"/>
</dbReference>
<dbReference type="OrthoDB" id="1722972at2759"/>
<name>A0A9D5HDZ7_9LILI</name>
<keyword evidence="2" id="KW-1185">Reference proteome</keyword>
<dbReference type="AlphaFoldDB" id="A0A9D5HDZ7"/>
<dbReference type="GO" id="GO:0003677">
    <property type="term" value="F:DNA binding"/>
    <property type="evidence" value="ECO:0007669"/>
    <property type="project" value="InterPro"/>
</dbReference>
<dbReference type="PANTHER" id="PTHR31384:SF1">
    <property type="entry name" value="AUXIN RESPONSE FACTOR 9"/>
    <property type="match status" value="1"/>
</dbReference>
<dbReference type="EMBL" id="JAGGNH010000005">
    <property type="protein sequence ID" value="KAJ0972737.1"/>
    <property type="molecule type" value="Genomic_DNA"/>
</dbReference>
<reference evidence="1" key="2">
    <citation type="journal article" date="2022" name="Hortic Res">
        <title>The genome of Dioscorea zingiberensis sheds light on the biosynthesis, origin and evolution of the medicinally important diosgenin saponins.</title>
        <authorList>
            <person name="Li Y."/>
            <person name="Tan C."/>
            <person name="Li Z."/>
            <person name="Guo J."/>
            <person name="Li S."/>
            <person name="Chen X."/>
            <person name="Wang C."/>
            <person name="Dai X."/>
            <person name="Yang H."/>
            <person name="Song W."/>
            <person name="Hou L."/>
            <person name="Xu J."/>
            <person name="Tong Z."/>
            <person name="Xu A."/>
            <person name="Yuan X."/>
            <person name="Wang W."/>
            <person name="Yang Q."/>
            <person name="Chen L."/>
            <person name="Sun Z."/>
            <person name="Wang K."/>
            <person name="Pan B."/>
            <person name="Chen J."/>
            <person name="Bao Y."/>
            <person name="Liu F."/>
            <person name="Qi X."/>
            <person name="Gang D.R."/>
            <person name="Wen J."/>
            <person name="Li J."/>
        </authorList>
    </citation>
    <scope>NUCLEOTIDE SEQUENCE</scope>
    <source>
        <strain evidence="1">Dzin_1.0</strain>
    </source>
</reference>
<evidence type="ECO:0000313" key="2">
    <source>
        <dbReference type="Proteomes" id="UP001085076"/>
    </source>
</evidence>
<gene>
    <name evidence="1" type="ORF">J5N97_020696</name>
</gene>
<evidence type="ECO:0000313" key="1">
    <source>
        <dbReference type="EMBL" id="KAJ0972737.1"/>
    </source>
</evidence>
<protein>
    <submittedName>
        <fullName evidence="1">Uncharacterized protein</fullName>
    </submittedName>
</protein>
<reference evidence="1" key="1">
    <citation type="submission" date="2021-03" db="EMBL/GenBank/DDBJ databases">
        <authorList>
            <person name="Li Z."/>
            <person name="Yang C."/>
        </authorList>
    </citation>
    <scope>NUCLEOTIDE SEQUENCE</scope>
    <source>
        <strain evidence="1">Dzin_1.0</strain>
        <tissue evidence="1">Leaf</tissue>
    </source>
</reference>
<dbReference type="Proteomes" id="UP001085076">
    <property type="component" value="Miscellaneous, Linkage group lg05"/>
</dbReference>
<accession>A0A9D5HDZ7</accession>
<sequence length="209" mass="23376">MVDIFEAYASENANEQPSSFAGCFSESSNNVAASSRKSKSHGNLIECLLFENSRVDACFVRVLGENGELCVGVRWLARQQSTIPSSVISSQSMHLGVLATASHVVSTQTLFTVYYKPRNYNRNWRHFSPLGRFQVEVTKDSMGVHTNIRRPHRVSPWEIELLNVSIPANNVLPEQEFAKNKRSHSMRGIEGYHGKVDGDPRYISICTGV</sequence>
<comment type="caution">
    <text evidence="1">The sequence shown here is derived from an EMBL/GenBank/DDBJ whole genome shotgun (WGS) entry which is preliminary data.</text>
</comment>